<dbReference type="Proteomes" id="UP000834106">
    <property type="component" value="Chromosome 10"/>
</dbReference>
<keyword evidence="3" id="KW-1185">Reference proteome</keyword>
<organism evidence="2 3">
    <name type="scientific">Fraxinus pennsylvanica</name>
    <dbReference type="NCBI Taxonomy" id="56036"/>
    <lineage>
        <taxon>Eukaryota</taxon>
        <taxon>Viridiplantae</taxon>
        <taxon>Streptophyta</taxon>
        <taxon>Embryophyta</taxon>
        <taxon>Tracheophyta</taxon>
        <taxon>Spermatophyta</taxon>
        <taxon>Magnoliopsida</taxon>
        <taxon>eudicotyledons</taxon>
        <taxon>Gunneridae</taxon>
        <taxon>Pentapetalae</taxon>
        <taxon>asterids</taxon>
        <taxon>lamiids</taxon>
        <taxon>Lamiales</taxon>
        <taxon>Oleaceae</taxon>
        <taxon>Oleeae</taxon>
        <taxon>Fraxinus</taxon>
    </lineage>
</organism>
<evidence type="ECO:0000259" key="1">
    <source>
        <dbReference type="Pfam" id="PF13966"/>
    </source>
</evidence>
<accession>A0AAD1ZIG1</accession>
<gene>
    <name evidence="2" type="ORF">FPE_LOCUS16416</name>
</gene>
<sequence length="207" mass="24346">MHIARQKPFRRRRSQIRVSTHHIYKQDCAEPRPGREDATVNQLFIAGENSWDYNLLANLFNEVDRGQITKIPLTKHGREDRMYWIHDKKGVYTVRSGYMLLMGNSFIHSHTAIESFWNKFWRYKIPAKVRNLLWRALQNVLPTVDQLRAKRVNIESHCPACLMHEEYVLHVFVSCEFAQNVWEAVGVADSSLLVANNLPKRMALRYP</sequence>
<proteinExistence type="predicted"/>
<reference evidence="2" key="1">
    <citation type="submission" date="2023-05" db="EMBL/GenBank/DDBJ databases">
        <authorList>
            <person name="Huff M."/>
        </authorList>
    </citation>
    <scope>NUCLEOTIDE SEQUENCE</scope>
</reference>
<feature type="domain" description="Reverse transcriptase zinc-binding" evidence="1">
    <location>
        <begin position="92"/>
        <end position="182"/>
    </location>
</feature>
<dbReference type="Pfam" id="PF13966">
    <property type="entry name" value="zf-RVT"/>
    <property type="match status" value="1"/>
</dbReference>
<dbReference type="EMBL" id="OU503045">
    <property type="protein sequence ID" value="CAI9769874.1"/>
    <property type="molecule type" value="Genomic_DNA"/>
</dbReference>
<evidence type="ECO:0000313" key="3">
    <source>
        <dbReference type="Proteomes" id="UP000834106"/>
    </source>
</evidence>
<protein>
    <recommendedName>
        <fullName evidence="1">Reverse transcriptase zinc-binding domain-containing protein</fullName>
    </recommendedName>
</protein>
<dbReference type="InterPro" id="IPR026960">
    <property type="entry name" value="RVT-Znf"/>
</dbReference>
<dbReference type="AlphaFoldDB" id="A0AAD1ZIG1"/>
<evidence type="ECO:0000313" key="2">
    <source>
        <dbReference type="EMBL" id="CAI9769874.1"/>
    </source>
</evidence>
<name>A0AAD1ZIG1_9LAMI</name>